<comment type="subcellular location">
    <subcellularLocation>
        <location evidence="1">Cell membrane</location>
    </subcellularLocation>
</comment>
<sequence length="144" mass="16099">MVNLYHKALNANDLLNKQRYFYDINAGINKSVDGVSIDSTGRLSVKSDVYNFGVVLLEMLTGMSAIDTKRPTGQHSLVAWVKPHLCNEKVKTIMDDKIEGQYSFEAALQAAQLSLKCLEYDPENRPSMIDVLDALEAIKAYSVR</sequence>
<name>A0AAN9EKG8_CROPI</name>
<evidence type="ECO:0000256" key="2">
    <source>
        <dbReference type="ARBA" id="ARBA00022475"/>
    </source>
</evidence>
<evidence type="ECO:0000313" key="5">
    <source>
        <dbReference type="Proteomes" id="UP001372338"/>
    </source>
</evidence>
<dbReference type="Pfam" id="PF07714">
    <property type="entry name" value="PK_Tyr_Ser-Thr"/>
    <property type="match status" value="1"/>
</dbReference>
<keyword evidence="5" id="KW-1185">Reference proteome</keyword>
<dbReference type="InterPro" id="IPR011009">
    <property type="entry name" value="Kinase-like_dom_sf"/>
</dbReference>
<dbReference type="InterPro" id="IPR001245">
    <property type="entry name" value="Ser-Thr/Tyr_kinase_cat_dom"/>
</dbReference>
<dbReference type="GO" id="GO:0004672">
    <property type="term" value="F:protein kinase activity"/>
    <property type="evidence" value="ECO:0007669"/>
    <property type="project" value="InterPro"/>
</dbReference>
<feature type="domain" description="Serine-threonine/tyrosine-protein kinase catalytic" evidence="3">
    <location>
        <begin position="40"/>
        <end position="134"/>
    </location>
</feature>
<dbReference type="EMBL" id="JAYWIO010000005">
    <property type="protein sequence ID" value="KAK7258868.1"/>
    <property type="molecule type" value="Genomic_DNA"/>
</dbReference>
<organism evidence="4 5">
    <name type="scientific">Crotalaria pallida</name>
    <name type="common">Smooth rattlebox</name>
    <name type="synonym">Crotalaria striata</name>
    <dbReference type="NCBI Taxonomy" id="3830"/>
    <lineage>
        <taxon>Eukaryota</taxon>
        <taxon>Viridiplantae</taxon>
        <taxon>Streptophyta</taxon>
        <taxon>Embryophyta</taxon>
        <taxon>Tracheophyta</taxon>
        <taxon>Spermatophyta</taxon>
        <taxon>Magnoliopsida</taxon>
        <taxon>eudicotyledons</taxon>
        <taxon>Gunneridae</taxon>
        <taxon>Pentapetalae</taxon>
        <taxon>rosids</taxon>
        <taxon>fabids</taxon>
        <taxon>Fabales</taxon>
        <taxon>Fabaceae</taxon>
        <taxon>Papilionoideae</taxon>
        <taxon>50 kb inversion clade</taxon>
        <taxon>genistoids sensu lato</taxon>
        <taxon>core genistoids</taxon>
        <taxon>Crotalarieae</taxon>
        <taxon>Crotalaria</taxon>
    </lineage>
</organism>
<dbReference type="PANTHER" id="PTHR45621">
    <property type="entry name" value="OS01G0588500 PROTEIN-RELATED"/>
    <property type="match status" value="1"/>
</dbReference>
<evidence type="ECO:0000313" key="4">
    <source>
        <dbReference type="EMBL" id="KAK7258868.1"/>
    </source>
</evidence>
<protein>
    <recommendedName>
        <fullName evidence="3">Serine-threonine/tyrosine-protein kinase catalytic domain-containing protein</fullName>
    </recommendedName>
</protein>
<proteinExistence type="predicted"/>
<evidence type="ECO:0000256" key="1">
    <source>
        <dbReference type="ARBA" id="ARBA00004236"/>
    </source>
</evidence>
<dbReference type="AlphaFoldDB" id="A0AAN9EKG8"/>
<evidence type="ECO:0000259" key="3">
    <source>
        <dbReference type="Pfam" id="PF07714"/>
    </source>
</evidence>
<dbReference type="Gene3D" id="1.10.510.10">
    <property type="entry name" value="Transferase(Phosphotransferase) domain 1"/>
    <property type="match status" value="1"/>
</dbReference>
<reference evidence="4 5" key="1">
    <citation type="submission" date="2024-01" db="EMBL/GenBank/DDBJ databases">
        <title>The genomes of 5 underutilized Papilionoideae crops provide insights into root nodulation and disease resistanc.</title>
        <authorList>
            <person name="Yuan L."/>
        </authorList>
    </citation>
    <scope>NUCLEOTIDE SEQUENCE [LARGE SCALE GENOMIC DNA]</scope>
    <source>
        <strain evidence="4">ZHUSHIDOU_FW_LH</strain>
        <tissue evidence="4">Leaf</tissue>
    </source>
</reference>
<gene>
    <name evidence="4" type="ORF">RIF29_24456</name>
</gene>
<dbReference type="SUPFAM" id="SSF56112">
    <property type="entry name" value="Protein kinase-like (PK-like)"/>
    <property type="match status" value="1"/>
</dbReference>
<keyword evidence="2" id="KW-1003">Cell membrane</keyword>
<comment type="caution">
    <text evidence="4">The sequence shown here is derived from an EMBL/GenBank/DDBJ whole genome shotgun (WGS) entry which is preliminary data.</text>
</comment>
<dbReference type="Proteomes" id="UP001372338">
    <property type="component" value="Unassembled WGS sequence"/>
</dbReference>
<dbReference type="GO" id="GO:0005886">
    <property type="term" value="C:plasma membrane"/>
    <property type="evidence" value="ECO:0007669"/>
    <property type="project" value="UniProtKB-SubCell"/>
</dbReference>
<dbReference type="InterPro" id="IPR050823">
    <property type="entry name" value="Plant_Ser_Thr_Prot_Kinase"/>
</dbReference>
<keyword evidence="2" id="KW-0472">Membrane</keyword>
<accession>A0AAN9EKG8</accession>